<organism evidence="1 2">
    <name type="scientific">Nephila pilipes</name>
    <name type="common">Giant wood spider</name>
    <name type="synonym">Nephila maculata</name>
    <dbReference type="NCBI Taxonomy" id="299642"/>
    <lineage>
        <taxon>Eukaryota</taxon>
        <taxon>Metazoa</taxon>
        <taxon>Ecdysozoa</taxon>
        <taxon>Arthropoda</taxon>
        <taxon>Chelicerata</taxon>
        <taxon>Arachnida</taxon>
        <taxon>Araneae</taxon>
        <taxon>Araneomorphae</taxon>
        <taxon>Entelegynae</taxon>
        <taxon>Araneoidea</taxon>
        <taxon>Nephilidae</taxon>
        <taxon>Nephila</taxon>
    </lineage>
</organism>
<accession>A0A8X6PHX0</accession>
<proteinExistence type="predicted"/>
<sequence length="78" mass="9083">MEDGRIIIVMGKESYDEEKQVTAKDINQAFSMINVSKINETFMQTSGGVKRRDLPISDFNLNEKEFPRRLQKVLNDFK</sequence>
<gene>
    <name evidence="1" type="ORF">NPIL_548921</name>
</gene>
<protein>
    <submittedName>
        <fullName evidence="1">Uncharacterized protein</fullName>
    </submittedName>
</protein>
<reference evidence="1" key="1">
    <citation type="submission" date="2020-08" db="EMBL/GenBank/DDBJ databases">
        <title>Multicomponent nature underlies the extraordinary mechanical properties of spider dragline silk.</title>
        <authorList>
            <person name="Kono N."/>
            <person name="Nakamura H."/>
            <person name="Mori M."/>
            <person name="Yoshida Y."/>
            <person name="Ohtoshi R."/>
            <person name="Malay A.D."/>
            <person name="Moran D.A.P."/>
            <person name="Tomita M."/>
            <person name="Numata K."/>
            <person name="Arakawa K."/>
        </authorList>
    </citation>
    <scope>NUCLEOTIDE SEQUENCE</scope>
</reference>
<dbReference type="EMBL" id="BMAW01115306">
    <property type="protein sequence ID" value="GFT65644.1"/>
    <property type="molecule type" value="Genomic_DNA"/>
</dbReference>
<comment type="caution">
    <text evidence="1">The sequence shown here is derived from an EMBL/GenBank/DDBJ whole genome shotgun (WGS) entry which is preliminary data.</text>
</comment>
<keyword evidence="2" id="KW-1185">Reference proteome</keyword>
<evidence type="ECO:0000313" key="2">
    <source>
        <dbReference type="Proteomes" id="UP000887013"/>
    </source>
</evidence>
<dbReference type="AlphaFoldDB" id="A0A8X6PHX0"/>
<dbReference type="Proteomes" id="UP000887013">
    <property type="component" value="Unassembled WGS sequence"/>
</dbReference>
<evidence type="ECO:0000313" key="1">
    <source>
        <dbReference type="EMBL" id="GFT65644.1"/>
    </source>
</evidence>
<name>A0A8X6PHX0_NEPPI</name>